<accession>A0ABQ8D225</accession>
<name>A0ABQ8D225_BRANA</name>
<organism evidence="1 2">
    <name type="scientific">Brassica napus</name>
    <name type="common">Rape</name>
    <dbReference type="NCBI Taxonomy" id="3708"/>
    <lineage>
        <taxon>Eukaryota</taxon>
        <taxon>Viridiplantae</taxon>
        <taxon>Streptophyta</taxon>
        <taxon>Embryophyta</taxon>
        <taxon>Tracheophyta</taxon>
        <taxon>Spermatophyta</taxon>
        <taxon>Magnoliopsida</taxon>
        <taxon>eudicotyledons</taxon>
        <taxon>Gunneridae</taxon>
        <taxon>Pentapetalae</taxon>
        <taxon>rosids</taxon>
        <taxon>malvids</taxon>
        <taxon>Brassicales</taxon>
        <taxon>Brassicaceae</taxon>
        <taxon>Brassiceae</taxon>
        <taxon>Brassica</taxon>
    </lineage>
</organism>
<comment type="caution">
    <text evidence="1">The sequence shown here is derived from an EMBL/GenBank/DDBJ whole genome shotgun (WGS) entry which is preliminary data.</text>
</comment>
<feature type="non-terminal residue" evidence="1">
    <location>
        <position position="285"/>
    </location>
</feature>
<gene>
    <name evidence="1" type="ORF">HID58_023316</name>
</gene>
<proteinExistence type="predicted"/>
<protein>
    <submittedName>
        <fullName evidence="1">Uncharacterized protein</fullName>
    </submittedName>
</protein>
<sequence>MDVIGFTQGETRGFLKIKASHGKNQKEYGFGFLMEIRGYEILLCGNKRINFEGINDWFRWISLGFFGSQIRSEDGKNMWGSIRLDCDLDLIKLSVSGGNIQMRTRCVQCYRSKEVLTYWYKQSCHGTRQMQRIRSSFFGVCLIAMETWFILTVVDLQGVHPRGGRSLNEVSLNTFKFLVVRFLLQQRREYYGALGDDNRVVIMRNHGNIFLVALDEGFFNKDVRGSWWGSFNKLCEQFMEQIGDTFNGSVKPFGNIEEQVSTMVSSDHKKLGRLAYITRWNMIGM</sequence>
<evidence type="ECO:0000313" key="1">
    <source>
        <dbReference type="EMBL" id="KAH0923298.1"/>
    </source>
</evidence>
<evidence type="ECO:0000313" key="2">
    <source>
        <dbReference type="Proteomes" id="UP000824890"/>
    </source>
</evidence>
<reference evidence="1 2" key="1">
    <citation type="submission" date="2021-05" db="EMBL/GenBank/DDBJ databases">
        <title>Genome Assembly of Synthetic Allotetraploid Brassica napus Reveals Homoeologous Exchanges between Subgenomes.</title>
        <authorList>
            <person name="Davis J.T."/>
        </authorList>
    </citation>
    <scope>NUCLEOTIDE SEQUENCE [LARGE SCALE GENOMIC DNA]</scope>
    <source>
        <strain evidence="2">cv. Da-Ae</strain>
        <tissue evidence="1">Seedling</tissue>
    </source>
</reference>
<dbReference type="EMBL" id="JAGKQM010000006">
    <property type="protein sequence ID" value="KAH0923298.1"/>
    <property type="molecule type" value="Genomic_DNA"/>
</dbReference>
<keyword evidence="2" id="KW-1185">Reference proteome</keyword>
<dbReference type="Proteomes" id="UP000824890">
    <property type="component" value="Unassembled WGS sequence"/>
</dbReference>